<dbReference type="GO" id="GO:0046656">
    <property type="term" value="P:folic acid biosynthetic process"/>
    <property type="evidence" value="ECO:0007669"/>
    <property type="project" value="UniProtKB-KW"/>
</dbReference>
<evidence type="ECO:0000256" key="11">
    <source>
        <dbReference type="ARBA" id="ARBA00022741"/>
    </source>
</evidence>
<dbReference type="PIRSF" id="PIRSF001563">
    <property type="entry name" value="Folylpolyglu_synth"/>
    <property type="match status" value="1"/>
</dbReference>
<dbReference type="InterPro" id="IPR004101">
    <property type="entry name" value="Mur_ligase_C"/>
</dbReference>
<comment type="subunit">
    <text evidence="5">Monomer.</text>
</comment>
<evidence type="ECO:0000256" key="16">
    <source>
        <dbReference type="ARBA" id="ARBA00047493"/>
    </source>
</evidence>
<dbReference type="GO" id="GO:0005737">
    <property type="term" value="C:cytoplasm"/>
    <property type="evidence" value="ECO:0007669"/>
    <property type="project" value="TreeGrafter"/>
</dbReference>
<dbReference type="PANTHER" id="PTHR11136">
    <property type="entry name" value="FOLYLPOLYGLUTAMATE SYNTHASE-RELATED"/>
    <property type="match status" value="1"/>
</dbReference>
<keyword evidence="11 18" id="KW-0547">Nucleotide-binding</keyword>
<dbReference type="Gene3D" id="3.40.1190.10">
    <property type="entry name" value="Mur-like, catalytic domain"/>
    <property type="match status" value="1"/>
</dbReference>
<keyword evidence="22" id="KW-1185">Reference proteome</keyword>
<evidence type="ECO:0000256" key="7">
    <source>
        <dbReference type="ARBA" id="ARBA00013025"/>
    </source>
</evidence>
<comment type="cofactor">
    <cofactor evidence="1">
        <name>Mg(2+)</name>
        <dbReference type="ChEBI" id="CHEBI:18420"/>
    </cofactor>
</comment>
<dbReference type="SUPFAM" id="SSF53244">
    <property type="entry name" value="MurD-like peptide ligases, peptide-binding domain"/>
    <property type="match status" value="1"/>
</dbReference>
<comment type="catalytic activity">
    <reaction evidence="16">
        <text>(6S)-5,6,7,8-tetrahydrofolyl-(gamma-L-Glu)(n) + L-glutamate + ATP = (6S)-5,6,7,8-tetrahydrofolyl-(gamma-L-Glu)(n+1) + ADP + phosphate + H(+)</text>
        <dbReference type="Rhea" id="RHEA:10580"/>
        <dbReference type="Rhea" id="RHEA-COMP:14738"/>
        <dbReference type="Rhea" id="RHEA-COMP:14740"/>
        <dbReference type="ChEBI" id="CHEBI:15378"/>
        <dbReference type="ChEBI" id="CHEBI:29985"/>
        <dbReference type="ChEBI" id="CHEBI:30616"/>
        <dbReference type="ChEBI" id="CHEBI:43474"/>
        <dbReference type="ChEBI" id="CHEBI:141005"/>
        <dbReference type="ChEBI" id="CHEBI:456216"/>
        <dbReference type="EC" id="6.3.2.17"/>
    </reaction>
</comment>
<comment type="pathway">
    <text evidence="3">Cofactor biosynthesis; tetrahydrofolylpolyglutamate biosynthesis.</text>
</comment>
<sequence>MGLGKVRTKEEAIEWIHSLKTLGIKPGLDRMEWMLERLDHPERRVKFVHVAGTNGKGSTVSFISQVLRKSGYKVGTFTSPYLIEFTNRIQVNGKDISGEDLVKTLNQVIPLAEELSHMELGTPTEFEVVTVIAIQYYATIAYPDVVVWETGLGGRLDSTNVVHPIVSVITNVGYDHMNLLGDTIKEIAWEKAGIIKPGVPVISGVEDEEALQVIKEMAASKKAPIYQLNEHFTFTANKINQEGSSFDFTDPFLTMPEIQIRMLGPHQVKNAAVSLMALDVLRQFYAFYIDEEAFYSGMKSTFWPGRLEVLSEQPKIVIDGAHNPEGAKSLAETISLFSYQRCIMVTGILADKAISNFYQAILPIADLLIVTEPDFPRAAKTEDVRNKIHSIDQQKEVIEISNWQQAVDRAIQMADPDDLVIITGSLYMISDVRRFLLNEREKN</sequence>
<evidence type="ECO:0000256" key="9">
    <source>
        <dbReference type="ARBA" id="ARBA00022598"/>
    </source>
</evidence>
<keyword evidence="10" id="KW-0479">Metal-binding</keyword>
<dbReference type="FunFam" id="3.40.1190.10:FF:000004">
    <property type="entry name" value="Dihydrofolate synthase/folylpolyglutamate synthase"/>
    <property type="match status" value="1"/>
</dbReference>
<dbReference type="EC" id="6.3.2.12" evidence="6"/>
<evidence type="ECO:0000256" key="14">
    <source>
        <dbReference type="ARBA" id="ARBA00022909"/>
    </source>
</evidence>
<dbReference type="PROSITE" id="PS01011">
    <property type="entry name" value="FOLYLPOLYGLU_SYNT_1"/>
    <property type="match status" value="1"/>
</dbReference>
<protein>
    <recommendedName>
        <fullName evidence="8">Dihydrofolate synthase/folylpolyglutamate synthase</fullName>
        <ecNumber evidence="6">6.3.2.12</ecNumber>
        <ecNumber evidence="7">6.3.2.17</ecNumber>
    </recommendedName>
    <alternativeName>
        <fullName evidence="15">Tetrahydrofolylpolyglutamate synthase</fullName>
    </alternativeName>
</protein>
<feature type="domain" description="Mur ligase C-terminal" evidence="19">
    <location>
        <begin position="305"/>
        <end position="425"/>
    </location>
</feature>
<proteinExistence type="inferred from homology"/>
<evidence type="ECO:0000256" key="8">
    <source>
        <dbReference type="ARBA" id="ARBA00019357"/>
    </source>
</evidence>
<name>A0A135L205_9BACI</name>
<dbReference type="EMBL" id="LSKU01000001">
    <property type="protein sequence ID" value="KXG43041.1"/>
    <property type="molecule type" value="Genomic_DNA"/>
</dbReference>
<dbReference type="OrthoDB" id="9809356at2"/>
<dbReference type="Gene3D" id="3.90.190.20">
    <property type="entry name" value="Mur ligase, C-terminal domain"/>
    <property type="match status" value="1"/>
</dbReference>
<evidence type="ECO:0000256" key="10">
    <source>
        <dbReference type="ARBA" id="ARBA00022723"/>
    </source>
</evidence>
<evidence type="ECO:0000256" key="3">
    <source>
        <dbReference type="ARBA" id="ARBA00005150"/>
    </source>
</evidence>
<comment type="caution">
    <text evidence="21">The sequence shown here is derived from an EMBL/GenBank/DDBJ whole genome shotgun (WGS) entry which is preliminary data.</text>
</comment>
<comment type="catalytic activity">
    <reaction evidence="17">
        <text>7,8-dihydropteroate + L-glutamate + ATP = 7,8-dihydrofolate + ADP + phosphate + H(+)</text>
        <dbReference type="Rhea" id="RHEA:23584"/>
        <dbReference type="ChEBI" id="CHEBI:15378"/>
        <dbReference type="ChEBI" id="CHEBI:17839"/>
        <dbReference type="ChEBI" id="CHEBI:29985"/>
        <dbReference type="ChEBI" id="CHEBI:30616"/>
        <dbReference type="ChEBI" id="CHEBI:43474"/>
        <dbReference type="ChEBI" id="CHEBI:57451"/>
        <dbReference type="ChEBI" id="CHEBI:456216"/>
        <dbReference type="EC" id="6.3.2.12"/>
    </reaction>
</comment>
<organism evidence="21 22">
    <name type="scientific">Tepidibacillus decaturensis</name>
    <dbReference type="NCBI Taxonomy" id="1413211"/>
    <lineage>
        <taxon>Bacteria</taxon>
        <taxon>Bacillati</taxon>
        <taxon>Bacillota</taxon>
        <taxon>Bacilli</taxon>
        <taxon>Bacillales</taxon>
        <taxon>Bacillaceae</taxon>
        <taxon>Tepidibacillus</taxon>
    </lineage>
</organism>
<evidence type="ECO:0000256" key="6">
    <source>
        <dbReference type="ARBA" id="ARBA00013023"/>
    </source>
</evidence>
<comment type="pathway">
    <text evidence="2">Cofactor biosynthesis; tetrahydrofolate biosynthesis; 7,8-dihydrofolate from 2-amino-4-hydroxy-6-hydroxymethyl-7,8-dihydropteridine diphosphate and 4-aminobenzoate: step 2/2.</text>
</comment>
<dbReference type="InterPro" id="IPR013221">
    <property type="entry name" value="Mur_ligase_cen"/>
</dbReference>
<accession>A0A135L205</accession>
<gene>
    <name evidence="21" type="ORF">U473_02635</name>
</gene>
<keyword evidence="12 18" id="KW-0067">ATP-binding</keyword>
<dbReference type="InterPro" id="IPR018109">
    <property type="entry name" value="Folylpolyglutamate_synth_CS"/>
</dbReference>
<dbReference type="EC" id="6.3.2.17" evidence="7"/>
<dbReference type="GO" id="GO:0004326">
    <property type="term" value="F:tetrahydrofolylpolyglutamate synthase activity"/>
    <property type="evidence" value="ECO:0007669"/>
    <property type="project" value="UniProtKB-EC"/>
</dbReference>
<reference evidence="21 22" key="1">
    <citation type="submission" date="2016-02" db="EMBL/GenBank/DDBJ databases">
        <title>Draft Genome for Tepidibacillus decaturensis nov. sp. Strain Z9, an Anaerobic, Moderately Thermophilic and Heterotrophic Bacterium from Deep Subsurface of the Illinois Basin, USA.</title>
        <authorList>
            <person name="Dong Y."/>
            <person name="Chang J.Y."/>
            <person name="Sanford R."/>
            <person name="Fouke B.W."/>
        </authorList>
    </citation>
    <scope>NUCLEOTIDE SEQUENCE [LARGE SCALE GENOMIC DNA]</scope>
    <source>
        <strain evidence="21 22">Z9</strain>
    </source>
</reference>
<evidence type="ECO:0000256" key="5">
    <source>
        <dbReference type="ARBA" id="ARBA00011245"/>
    </source>
</evidence>
<comment type="similarity">
    <text evidence="4 18">Belongs to the folylpolyglutamate synthase family.</text>
</comment>
<evidence type="ECO:0000256" key="18">
    <source>
        <dbReference type="PIRNR" id="PIRNR001563"/>
    </source>
</evidence>
<evidence type="ECO:0000313" key="21">
    <source>
        <dbReference type="EMBL" id="KXG43041.1"/>
    </source>
</evidence>
<dbReference type="InterPro" id="IPR036565">
    <property type="entry name" value="Mur-like_cat_sf"/>
</dbReference>
<keyword evidence="13" id="KW-0460">Magnesium</keyword>
<dbReference type="Pfam" id="PF02875">
    <property type="entry name" value="Mur_ligase_C"/>
    <property type="match status" value="1"/>
</dbReference>
<evidence type="ECO:0000256" key="2">
    <source>
        <dbReference type="ARBA" id="ARBA00004799"/>
    </source>
</evidence>
<dbReference type="GO" id="GO:0005524">
    <property type="term" value="F:ATP binding"/>
    <property type="evidence" value="ECO:0007669"/>
    <property type="project" value="UniProtKB-KW"/>
</dbReference>
<evidence type="ECO:0000259" key="20">
    <source>
        <dbReference type="Pfam" id="PF08245"/>
    </source>
</evidence>
<dbReference type="Proteomes" id="UP000070352">
    <property type="component" value="Unassembled WGS sequence"/>
</dbReference>
<dbReference type="InterPro" id="IPR001645">
    <property type="entry name" value="Folylpolyglutamate_synth"/>
</dbReference>
<dbReference type="SUPFAM" id="SSF53623">
    <property type="entry name" value="MurD-like peptide ligases, catalytic domain"/>
    <property type="match status" value="1"/>
</dbReference>
<evidence type="ECO:0000256" key="15">
    <source>
        <dbReference type="ARBA" id="ARBA00030592"/>
    </source>
</evidence>
<evidence type="ECO:0000256" key="4">
    <source>
        <dbReference type="ARBA" id="ARBA00008276"/>
    </source>
</evidence>
<evidence type="ECO:0000259" key="19">
    <source>
        <dbReference type="Pfam" id="PF02875"/>
    </source>
</evidence>
<dbReference type="NCBIfam" id="TIGR01499">
    <property type="entry name" value="folC"/>
    <property type="match status" value="1"/>
</dbReference>
<dbReference type="GO" id="GO:0008841">
    <property type="term" value="F:dihydrofolate synthase activity"/>
    <property type="evidence" value="ECO:0007669"/>
    <property type="project" value="UniProtKB-EC"/>
</dbReference>
<evidence type="ECO:0000256" key="12">
    <source>
        <dbReference type="ARBA" id="ARBA00022840"/>
    </source>
</evidence>
<evidence type="ECO:0000256" key="13">
    <source>
        <dbReference type="ARBA" id="ARBA00022842"/>
    </source>
</evidence>
<dbReference type="STRING" id="1413211.U473_02635"/>
<keyword evidence="9 18" id="KW-0436">Ligase</keyword>
<evidence type="ECO:0000256" key="1">
    <source>
        <dbReference type="ARBA" id="ARBA00001946"/>
    </source>
</evidence>
<dbReference type="GO" id="GO:0046872">
    <property type="term" value="F:metal ion binding"/>
    <property type="evidence" value="ECO:0007669"/>
    <property type="project" value="UniProtKB-KW"/>
</dbReference>
<dbReference type="AlphaFoldDB" id="A0A135L205"/>
<keyword evidence="14" id="KW-0289">Folate biosynthesis</keyword>
<dbReference type="PANTHER" id="PTHR11136:SF0">
    <property type="entry name" value="DIHYDROFOLATE SYNTHETASE-RELATED"/>
    <property type="match status" value="1"/>
</dbReference>
<dbReference type="Pfam" id="PF08245">
    <property type="entry name" value="Mur_ligase_M"/>
    <property type="match status" value="1"/>
</dbReference>
<evidence type="ECO:0000256" key="17">
    <source>
        <dbReference type="ARBA" id="ARBA00049161"/>
    </source>
</evidence>
<dbReference type="InterPro" id="IPR036615">
    <property type="entry name" value="Mur_ligase_C_dom_sf"/>
</dbReference>
<evidence type="ECO:0000313" key="22">
    <source>
        <dbReference type="Proteomes" id="UP000070352"/>
    </source>
</evidence>
<feature type="domain" description="Mur ligase central" evidence="20">
    <location>
        <begin position="50"/>
        <end position="277"/>
    </location>
</feature>
<dbReference type="RefSeq" id="WP_068723058.1">
    <property type="nucleotide sequence ID" value="NZ_LSKU01000001.1"/>
</dbReference>